<dbReference type="InterPro" id="IPR011333">
    <property type="entry name" value="SKP1/BTB/POZ_sf"/>
</dbReference>
<reference evidence="3 4" key="1">
    <citation type="submission" date="2016-10" db="EMBL/GenBank/DDBJ databases">
        <title>Draft genome sequence of Coniochaeta ligniaria NRRL30616, a lignocellulolytic fungus for bioabatement of inhibitors in plant biomass hydrolysates.</title>
        <authorList>
            <consortium name="DOE Joint Genome Institute"/>
            <person name="Jimenez D.J."/>
            <person name="Hector R.E."/>
            <person name="Riley R."/>
            <person name="Sun H."/>
            <person name="Grigoriev I.V."/>
            <person name="Van Elsas J.D."/>
            <person name="Nichols N.N."/>
        </authorList>
    </citation>
    <scope>NUCLEOTIDE SEQUENCE [LARGE SCALE GENOMIC DNA]</scope>
    <source>
        <strain evidence="3 4">NRRL 30616</strain>
    </source>
</reference>
<dbReference type="InterPro" id="IPR000210">
    <property type="entry name" value="BTB/POZ_dom"/>
</dbReference>
<gene>
    <name evidence="3" type="ORF">CONLIGDRAFT_655985</name>
</gene>
<dbReference type="Gene3D" id="3.30.710.10">
    <property type="entry name" value="Potassium Channel Kv1.1, Chain A"/>
    <property type="match status" value="1"/>
</dbReference>
<dbReference type="STRING" id="1408157.A0A1J7JGA2"/>
<dbReference type="InParanoid" id="A0A1J7JGA2"/>
<name>A0A1J7JGA2_9PEZI</name>
<feature type="domain" description="BTB" evidence="2">
    <location>
        <begin position="19"/>
        <end position="88"/>
    </location>
</feature>
<evidence type="ECO:0000313" key="4">
    <source>
        <dbReference type="Proteomes" id="UP000182658"/>
    </source>
</evidence>
<evidence type="ECO:0000259" key="2">
    <source>
        <dbReference type="PROSITE" id="PS50097"/>
    </source>
</evidence>
<dbReference type="SUPFAM" id="SSF54695">
    <property type="entry name" value="POZ domain"/>
    <property type="match status" value="1"/>
</dbReference>
<organism evidence="3 4">
    <name type="scientific">Coniochaeta ligniaria NRRL 30616</name>
    <dbReference type="NCBI Taxonomy" id="1408157"/>
    <lineage>
        <taxon>Eukaryota</taxon>
        <taxon>Fungi</taxon>
        <taxon>Dikarya</taxon>
        <taxon>Ascomycota</taxon>
        <taxon>Pezizomycotina</taxon>
        <taxon>Sordariomycetes</taxon>
        <taxon>Sordariomycetidae</taxon>
        <taxon>Coniochaetales</taxon>
        <taxon>Coniochaetaceae</taxon>
        <taxon>Coniochaeta</taxon>
    </lineage>
</organism>
<feature type="region of interest" description="Disordered" evidence="1">
    <location>
        <begin position="113"/>
        <end position="151"/>
    </location>
</feature>
<sequence>MAEMASTKAIDYESIVVSRPFRFVVGAKKREFMLHSEVVSRLSRTLNALVNGQMREAREDCAIWEDVDEDTFIRFSKFAYTGDYDAAQPRLVVSTSDVEETIAELPFSKASIPSVSSGDRWSRGDTPPSPAEPGNEGWGGRVPSPSSPPAPMSSGTLDLFCIFVQPYMSKDGWGSWSAPPIHNREDEDYTEVLLSHARMAVFADYHGVSALETLALKELTFLLAAFRLWESRVDDVANLISYVYESTARLNDSACGLRKLVCQYSAYKMEVLWKSAEFKQVFRTFVEFSEDLTDQLLKRL</sequence>
<dbReference type="PROSITE" id="PS50097">
    <property type="entry name" value="BTB"/>
    <property type="match status" value="1"/>
</dbReference>
<dbReference type="PANTHER" id="PTHR47843">
    <property type="entry name" value="BTB DOMAIN-CONTAINING PROTEIN-RELATED"/>
    <property type="match status" value="1"/>
</dbReference>
<dbReference type="OrthoDB" id="9997739at2759"/>
<accession>A0A1J7JGA2</accession>
<dbReference type="Proteomes" id="UP000182658">
    <property type="component" value="Unassembled WGS sequence"/>
</dbReference>
<proteinExistence type="predicted"/>
<dbReference type="EMBL" id="KV875100">
    <property type="protein sequence ID" value="OIW26626.1"/>
    <property type="molecule type" value="Genomic_DNA"/>
</dbReference>
<evidence type="ECO:0000313" key="3">
    <source>
        <dbReference type="EMBL" id="OIW26626.1"/>
    </source>
</evidence>
<dbReference type="AlphaFoldDB" id="A0A1J7JGA2"/>
<keyword evidence="4" id="KW-1185">Reference proteome</keyword>
<evidence type="ECO:0000256" key="1">
    <source>
        <dbReference type="SAM" id="MobiDB-lite"/>
    </source>
</evidence>
<protein>
    <recommendedName>
        <fullName evidence="2">BTB domain-containing protein</fullName>
    </recommendedName>
</protein>